<keyword evidence="2" id="KW-1185">Reference proteome</keyword>
<evidence type="ECO:0000313" key="1">
    <source>
        <dbReference type="EMBL" id="MTV36800.1"/>
    </source>
</evidence>
<evidence type="ECO:0000313" key="2">
    <source>
        <dbReference type="Proteomes" id="UP000475582"/>
    </source>
</evidence>
<dbReference type="RefSeq" id="WP_155462145.1">
    <property type="nucleotide sequence ID" value="NZ_WNKY01000002.1"/>
</dbReference>
<dbReference type="Proteomes" id="UP000475582">
    <property type="component" value="Unassembled WGS sequence"/>
</dbReference>
<proteinExistence type="predicted"/>
<name>A0A6L6PCQ3_9BURK</name>
<accession>A0A6L6PCQ3</accession>
<dbReference type="EMBL" id="WNKY01000002">
    <property type="protein sequence ID" value="MTV36800.1"/>
    <property type="molecule type" value="Genomic_DNA"/>
</dbReference>
<comment type="caution">
    <text evidence="1">The sequence shown here is derived from an EMBL/GenBank/DDBJ whole genome shotgun (WGS) entry which is preliminary data.</text>
</comment>
<gene>
    <name evidence="1" type="ORF">GM676_04265</name>
</gene>
<protein>
    <submittedName>
        <fullName evidence="1">Uncharacterized protein</fullName>
    </submittedName>
</protein>
<sequence length="447" mass="50651">MAKTSIFFSWQADRDSLTGRNLIERALGRAISKISKDVSLFEPDRDRGALILDRDTKNVAGSPPIVETIFRKIDSAAVFVPDLTFVGTRGGRRPTPNPNVLIEYGWALKAMGHARIVAVMNTAYGEPSGENMPFDLRHQRNPIRYFCPKGASDSVRAAARDSLAKDFESALRMVFSSKEYCENLPGEIPNRLNRLLDQVNANRYEKVRPSHVAQMLGEENAIEVEEWFLGKKAPTFSQLLSVAGLFGIETKWLQHGDGPIYPVDYVRLPRIPVEAAHFLLNWEGQADRLEELHLIRAMNDAGGLYFIKKSKRGHFQIYYTPIHVSEVIGASGEADLMALFVTLELLYKRYTITGAEVLVVGHQLTDAEVSLLVRGNTNPGVLLENNRCMWWEDIWDREMTKNDYWPGYHALRDRIERCINSDAHLMKWRAQIQGGELTIDRSRHDPG</sequence>
<organism evidence="1 2">
    <name type="scientific">Duganella radicis</name>
    <dbReference type="NCBI Taxonomy" id="551988"/>
    <lineage>
        <taxon>Bacteria</taxon>
        <taxon>Pseudomonadati</taxon>
        <taxon>Pseudomonadota</taxon>
        <taxon>Betaproteobacteria</taxon>
        <taxon>Burkholderiales</taxon>
        <taxon>Oxalobacteraceae</taxon>
        <taxon>Telluria group</taxon>
        <taxon>Duganella</taxon>
    </lineage>
</organism>
<dbReference type="OrthoDB" id="8685865at2"/>
<reference evidence="1 2" key="1">
    <citation type="submission" date="2019-11" db="EMBL/GenBank/DDBJ databases">
        <title>Type strains purchased from KCTC, JCM and DSMZ.</title>
        <authorList>
            <person name="Lu H."/>
        </authorList>
    </citation>
    <scope>NUCLEOTIDE SEQUENCE [LARGE SCALE GENOMIC DNA]</scope>
    <source>
        <strain evidence="1 2">KCTC 22382</strain>
    </source>
</reference>
<dbReference type="AlphaFoldDB" id="A0A6L6PCQ3"/>